<protein>
    <recommendedName>
        <fullName evidence="2">Lysozyme inhibitor LprI-like N-terminal domain-containing protein</fullName>
    </recommendedName>
</protein>
<dbReference type="OrthoDB" id="7344076at2"/>
<proteinExistence type="predicted"/>
<dbReference type="GO" id="GO:0005576">
    <property type="term" value="C:extracellular region"/>
    <property type="evidence" value="ECO:0007669"/>
    <property type="project" value="TreeGrafter"/>
</dbReference>
<dbReference type="STRING" id="198092.SAMN02745194_00506"/>
<dbReference type="RefSeq" id="WP_073131147.1">
    <property type="nucleotide sequence ID" value="NZ_FQZF01000003.1"/>
</dbReference>
<dbReference type="AlphaFoldDB" id="A0A1M6BWR4"/>
<evidence type="ECO:0000256" key="1">
    <source>
        <dbReference type="SAM" id="SignalP"/>
    </source>
</evidence>
<dbReference type="InterPro" id="IPR052755">
    <property type="entry name" value="Lysozyme_Inhibitor_LprI"/>
</dbReference>
<feature type="signal peptide" evidence="1">
    <location>
        <begin position="1"/>
        <end position="23"/>
    </location>
</feature>
<evidence type="ECO:0000259" key="2">
    <source>
        <dbReference type="Pfam" id="PF07007"/>
    </source>
</evidence>
<dbReference type="EMBL" id="FQZF01000003">
    <property type="protein sequence ID" value="SHI53111.1"/>
    <property type="molecule type" value="Genomic_DNA"/>
</dbReference>
<dbReference type="Pfam" id="PF07007">
    <property type="entry name" value="LprI"/>
    <property type="match status" value="1"/>
</dbReference>
<reference evidence="3 4" key="1">
    <citation type="submission" date="2016-11" db="EMBL/GenBank/DDBJ databases">
        <authorList>
            <person name="Jaros S."/>
            <person name="Januszkiewicz K."/>
            <person name="Wedrychowicz H."/>
        </authorList>
    </citation>
    <scope>NUCLEOTIDE SEQUENCE [LARGE SCALE GENOMIC DNA]</scope>
    <source>
        <strain evidence="3 4">DSM 14916</strain>
    </source>
</reference>
<evidence type="ECO:0000313" key="3">
    <source>
        <dbReference type="EMBL" id="SHI53111.1"/>
    </source>
</evidence>
<organism evidence="3 4">
    <name type="scientific">Muricoccus roseus</name>
    <dbReference type="NCBI Taxonomy" id="198092"/>
    <lineage>
        <taxon>Bacteria</taxon>
        <taxon>Pseudomonadati</taxon>
        <taxon>Pseudomonadota</taxon>
        <taxon>Alphaproteobacteria</taxon>
        <taxon>Acetobacterales</taxon>
        <taxon>Roseomonadaceae</taxon>
        <taxon>Muricoccus</taxon>
    </lineage>
</organism>
<keyword evidence="1" id="KW-0732">Signal</keyword>
<dbReference type="PANTHER" id="PTHR37549">
    <property type="entry name" value="LIPOPROTEIN LPRI"/>
    <property type="match status" value="1"/>
</dbReference>
<name>A0A1M6BWR4_9PROT</name>
<dbReference type="PANTHER" id="PTHR37549:SF1">
    <property type="entry name" value="LIPOPROTEIN LPRI"/>
    <property type="match status" value="1"/>
</dbReference>
<keyword evidence="4" id="KW-1185">Reference proteome</keyword>
<dbReference type="Proteomes" id="UP000184387">
    <property type="component" value="Unassembled WGS sequence"/>
</dbReference>
<dbReference type="InterPro" id="IPR009739">
    <property type="entry name" value="LprI-like_N"/>
</dbReference>
<accession>A0A1M6BWR4</accession>
<evidence type="ECO:0000313" key="4">
    <source>
        <dbReference type="Proteomes" id="UP000184387"/>
    </source>
</evidence>
<gene>
    <name evidence="3" type="ORF">SAMN02745194_00506</name>
</gene>
<feature type="chain" id="PRO_5012612770" description="Lysozyme inhibitor LprI-like N-terminal domain-containing protein" evidence="1">
    <location>
        <begin position="24"/>
        <end position="109"/>
    </location>
</feature>
<sequence>MIRPALTLAALLFPAVLASAARAQPSFDCTAAMLAVEQAICGSARLSTLDLEMSQAYLRVGGLPGVAAGQRAWLARRNRECGAAGQKQEACLASLYAQRLSELRGMAGR</sequence>
<feature type="domain" description="Lysozyme inhibitor LprI-like N-terminal" evidence="2">
    <location>
        <begin position="29"/>
        <end position="103"/>
    </location>
</feature>